<gene>
    <name evidence="2" type="ORF">PUN28_009196</name>
</gene>
<protein>
    <recommendedName>
        <fullName evidence="4">Ribosomal protein L20</fullName>
    </recommendedName>
</protein>
<comment type="caution">
    <text evidence="2">The sequence shown here is derived from an EMBL/GenBank/DDBJ whole genome shotgun (WGS) entry which is preliminary data.</text>
</comment>
<evidence type="ECO:0008006" key="4">
    <source>
        <dbReference type="Google" id="ProtNLM"/>
    </source>
</evidence>
<evidence type="ECO:0000256" key="1">
    <source>
        <dbReference type="SAM" id="MobiDB-lite"/>
    </source>
</evidence>
<evidence type="ECO:0000313" key="3">
    <source>
        <dbReference type="Proteomes" id="UP001430953"/>
    </source>
</evidence>
<dbReference type="EMBL" id="JADYXP020000008">
    <property type="protein sequence ID" value="KAL0118373.1"/>
    <property type="molecule type" value="Genomic_DNA"/>
</dbReference>
<dbReference type="Proteomes" id="UP001430953">
    <property type="component" value="Unassembled WGS sequence"/>
</dbReference>
<accession>A0AAW2FSP7</accession>
<dbReference type="AlphaFoldDB" id="A0AAW2FSP7"/>
<proteinExistence type="predicted"/>
<sequence>MKKGRGEKKKASINTAGTTKISFRRASETRRSSLGLPGTHKEAIIMCVLLRARSHGREHDAHAQFRRNKRICSHFHLFRTVLRVKRTPYPRNSSRQKIIDPAYVPRLLQFA</sequence>
<feature type="compositionally biased region" description="Polar residues" evidence="1">
    <location>
        <begin position="12"/>
        <end position="21"/>
    </location>
</feature>
<name>A0AAW2FSP7_9HYME</name>
<feature type="region of interest" description="Disordered" evidence="1">
    <location>
        <begin position="1"/>
        <end position="35"/>
    </location>
</feature>
<evidence type="ECO:0000313" key="2">
    <source>
        <dbReference type="EMBL" id="KAL0118373.1"/>
    </source>
</evidence>
<organism evidence="2 3">
    <name type="scientific">Cardiocondyla obscurior</name>
    <dbReference type="NCBI Taxonomy" id="286306"/>
    <lineage>
        <taxon>Eukaryota</taxon>
        <taxon>Metazoa</taxon>
        <taxon>Ecdysozoa</taxon>
        <taxon>Arthropoda</taxon>
        <taxon>Hexapoda</taxon>
        <taxon>Insecta</taxon>
        <taxon>Pterygota</taxon>
        <taxon>Neoptera</taxon>
        <taxon>Endopterygota</taxon>
        <taxon>Hymenoptera</taxon>
        <taxon>Apocrita</taxon>
        <taxon>Aculeata</taxon>
        <taxon>Formicoidea</taxon>
        <taxon>Formicidae</taxon>
        <taxon>Myrmicinae</taxon>
        <taxon>Cardiocondyla</taxon>
    </lineage>
</organism>
<reference evidence="2 3" key="1">
    <citation type="submission" date="2023-03" db="EMBL/GenBank/DDBJ databases">
        <title>High recombination rates correlate with genetic variation in Cardiocondyla obscurior ants.</title>
        <authorList>
            <person name="Errbii M."/>
        </authorList>
    </citation>
    <scope>NUCLEOTIDE SEQUENCE [LARGE SCALE GENOMIC DNA]</scope>
    <source>
        <strain evidence="2">Alpha-2009</strain>
        <tissue evidence="2">Whole body</tissue>
    </source>
</reference>
<keyword evidence="3" id="KW-1185">Reference proteome</keyword>